<evidence type="ECO:0000259" key="8">
    <source>
        <dbReference type="Pfam" id="PF05157"/>
    </source>
</evidence>
<evidence type="ECO:0000256" key="5">
    <source>
        <dbReference type="ARBA" id="ARBA00022989"/>
    </source>
</evidence>
<dbReference type="Pfam" id="PF13632">
    <property type="entry name" value="Glyco_trans_2_3"/>
    <property type="match status" value="1"/>
</dbReference>
<evidence type="ECO:0000256" key="1">
    <source>
        <dbReference type="ARBA" id="ARBA00004141"/>
    </source>
</evidence>
<comment type="subcellular location">
    <subcellularLocation>
        <location evidence="1">Membrane</location>
        <topology evidence="1">Multi-pass membrane protein</topology>
    </subcellularLocation>
</comment>
<dbReference type="SUPFAM" id="SSF160246">
    <property type="entry name" value="EspE N-terminal domain-like"/>
    <property type="match status" value="1"/>
</dbReference>
<keyword evidence="5 7" id="KW-1133">Transmembrane helix</keyword>
<dbReference type="EC" id="2.4.1.12" evidence="11"/>
<feature type="domain" description="Glycosyltransferase 2-like" evidence="9">
    <location>
        <begin position="332"/>
        <end position="534"/>
    </location>
</feature>
<sequence length="636" mass="70889">MVLHHPKSPPKVTSPRYGQYLLDRGIISASQLLWAQGQLIQTSLLLGDVLVSAGILSNETQQEHYANWLGLERYPSPNLNHDPALLNRFDPHRCLQMQVLPLWQEAGVTHLAVAHPEQFRPDALRADLHPSNCKLYLGPRSCIQDTLIAHQGPRLCHAASHRTALDHSCRRWGQRPLRRTLGLASVPLFILVALSIAPLLVLASLTCWAIFTQAVASLTKSLALLAHLGRNTKAKPLPTTAPSLSISILVPLYKEPEVLPALIQRLSRLDYPRELMEVLVLLEECDHATREVIEQIALPDWIRPLVVPDGTPRTKPRAMNYALDVCEGEVIGIYDAEDAPAPDQLRQVAHAMTDAPSDLAGVQGVLDYYNAGRNWIARCFTIEYASWFRLILPGMRRLGFAIPLGGTTVFCRRDALLRVGGWDAHNVTEDADLGIRLARFGYRVELLPSTTEEEANCRPLPWVRQRSRWLKGYLATYLVHMRQPIRLFRDLGPRQFLGVQLHFITALSQFFLAPLLWSFWLVPLGLSHPLEAVVPPIALTLLAAGFITVELLTITIGIIATRAAHLRHLILWVPSLHLYYPMAVLAAYKALAELIFAPFYWDKTQHGISPPTQALRGSGQAAVAPRVELQPGGEGL</sequence>
<dbReference type="InterPro" id="IPR029044">
    <property type="entry name" value="Nucleotide-diphossugar_trans"/>
</dbReference>
<dbReference type="RefSeq" id="WP_082626374.1">
    <property type="nucleotide sequence ID" value="NZ_CYSB01000030.1"/>
</dbReference>
<dbReference type="GO" id="GO:0016760">
    <property type="term" value="F:cellulose synthase (UDP-forming) activity"/>
    <property type="evidence" value="ECO:0007669"/>
    <property type="project" value="UniProtKB-EC"/>
</dbReference>
<dbReference type="InterPro" id="IPR050321">
    <property type="entry name" value="Glycosyltr_2/OpgH_subfam"/>
</dbReference>
<keyword evidence="6 7" id="KW-0472">Membrane</keyword>
<feature type="transmembrane region" description="Helical" evidence="7">
    <location>
        <begin position="180"/>
        <end position="202"/>
    </location>
</feature>
<evidence type="ECO:0000256" key="4">
    <source>
        <dbReference type="ARBA" id="ARBA00022692"/>
    </source>
</evidence>
<evidence type="ECO:0000313" key="11">
    <source>
        <dbReference type="EMBL" id="CUH73480.1"/>
    </source>
</evidence>
<dbReference type="PANTHER" id="PTHR43867">
    <property type="entry name" value="CELLULOSE SYNTHASE CATALYTIC SUBUNIT A [UDP-FORMING]"/>
    <property type="match status" value="1"/>
</dbReference>
<organism evidence="11 13">
    <name type="scientific">Thalassovita autumnalis</name>
    <dbReference type="NCBI Taxonomy" id="2072972"/>
    <lineage>
        <taxon>Bacteria</taxon>
        <taxon>Pseudomonadati</taxon>
        <taxon>Pseudomonadota</taxon>
        <taxon>Alphaproteobacteria</taxon>
        <taxon>Rhodobacterales</taxon>
        <taxon>Roseobacteraceae</taxon>
        <taxon>Thalassovita</taxon>
    </lineage>
</organism>
<name>A0A0P1GCU5_9RHOB</name>
<evidence type="ECO:0000256" key="7">
    <source>
        <dbReference type="SAM" id="Phobius"/>
    </source>
</evidence>
<dbReference type="EMBL" id="CYSC01000040">
    <property type="protein sequence ID" value="CUH73480.1"/>
    <property type="molecule type" value="Genomic_DNA"/>
</dbReference>
<feature type="transmembrane region" description="Helical" evidence="7">
    <location>
        <begin position="579"/>
        <end position="601"/>
    </location>
</feature>
<dbReference type="InterPro" id="IPR037257">
    <property type="entry name" value="T2SS_E_N_sf"/>
</dbReference>
<evidence type="ECO:0000256" key="6">
    <source>
        <dbReference type="ARBA" id="ARBA00023136"/>
    </source>
</evidence>
<feature type="domain" description="Type II secretion system protein GspE N-terminal" evidence="8">
    <location>
        <begin position="70"/>
        <end position="153"/>
    </location>
</feature>
<dbReference type="InterPro" id="IPR001173">
    <property type="entry name" value="Glyco_trans_2-like"/>
</dbReference>
<feature type="transmembrane region" description="Helical" evidence="7">
    <location>
        <begin position="496"/>
        <end position="517"/>
    </location>
</feature>
<evidence type="ECO:0000313" key="12">
    <source>
        <dbReference type="Proteomes" id="UP000051086"/>
    </source>
</evidence>
<dbReference type="EMBL" id="CYSB01000030">
    <property type="protein sequence ID" value="CUH68363.1"/>
    <property type="molecule type" value="Genomic_DNA"/>
</dbReference>
<proteinExistence type="predicted"/>
<dbReference type="Gene3D" id="3.90.550.10">
    <property type="entry name" value="Spore Coat Polysaccharide Biosynthesis Protein SpsA, Chain A"/>
    <property type="match status" value="1"/>
</dbReference>
<dbReference type="Pfam" id="PF05157">
    <property type="entry name" value="MshEN"/>
    <property type="match status" value="1"/>
</dbReference>
<dbReference type="Proteomes" id="UP000051887">
    <property type="component" value="Unassembled WGS sequence"/>
</dbReference>
<dbReference type="PANTHER" id="PTHR43867:SF2">
    <property type="entry name" value="CELLULOSE SYNTHASE CATALYTIC SUBUNIT A [UDP-FORMING]"/>
    <property type="match status" value="1"/>
</dbReference>
<evidence type="ECO:0000313" key="10">
    <source>
        <dbReference type="EMBL" id="CUH68363.1"/>
    </source>
</evidence>
<dbReference type="SUPFAM" id="SSF53448">
    <property type="entry name" value="Nucleotide-diphospho-sugar transferases"/>
    <property type="match status" value="1"/>
</dbReference>
<protein>
    <submittedName>
        <fullName evidence="11">Cellulose synthase catalytic subunit [UDP-forming]</fullName>
        <ecNumber evidence="11">2.4.1.12</ecNumber>
    </submittedName>
</protein>
<keyword evidence="12" id="KW-1185">Reference proteome</keyword>
<keyword evidence="4 7" id="KW-0812">Transmembrane</keyword>
<reference evidence="11 13" key="2">
    <citation type="submission" date="2015-09" db="EMBL/GenBank/DDBJ databases">
        <authorList>
            <consortium name="Swine Surveillance"/>
        </authorList>
    </citation>
    <scope>NUCLEOTIDE SEQUENCE [LARGE SCALE GENOMIC DNA]</scope>
    <source>
        <strain evidence="11 13">5120</strain>
    </source>
</reference>
<evidence type="ECO:0000256" key="2">
    <source>
        <dbReference type="ARBA" id="ARBA00022676"/>
    </source>
</evidence>
<reference evidence="10 12" key="1">
    <citation type="submission" date="2015-09" db="EMBL/GenBank/DDBJ databases">
        <authorList>
            <person name="Rodrigo-Torres L."/>
            <person name="Arahal D.R."/>
        </authorList>
    </citation>
    <scope>NUCLEOTIDE SEQUENCE [LARGE SCALE GENOMIC DNA]</scope>
    <source>
        <strain evidence="10 12">CECT 5118</strain>
    </source>
</reference>
<evidence type="ECO:0000256" key="3">
    <source>
        <dbReference type="ARBA" id="ARBA00022679"/>
    </source>
</evidence>
<dbReference type="AlphaFoldDB" id="A0A0P1GCU5"/>
<dbReference type="Proteomes" id="UP000051086">
    <property type="component" value="Unassembled WGS sequence"/>
</dbReference>
<dbReference type="InterPro" id="IPR007831">
    <property type="entry name" value="T2SS_GspE_N"/>
</dbReference>
<keyword evidence="2 11" id="KW-0328">Glycosyltransferase</keyword>
<dbReference type="GO" id="GO:0016020">
    <property type="term" value="C:membrane"/>
    <property type="evidence" value="ECO:0007669"/>
    <property type="project" value="UniProtKB-SubCell"/>
</dbReference>
<accession>A0A0P1GCU5</accession>
<keyword evidence="3 11" id="KW-0808">Transferase</keyword>
<evidence type="ECO:0000313" key="13">
    <source>
        <dbReference type="Proteomes" id="UP000051887"/>
    </source>
</evidence>
<evidence type="ECO:0000259" key="9">
    <source>
        <dbReference type="Pfam" id="PF13632"/>
    </source>
</evidence>
<feature type="transmembrane region" description="Helical" evidence="7">
    <location>
        <begin position="537"/>
        <end position="559"/>
    </location>
</feature>
<gene>
    <name evidence="11" type="primary">bcsA_2</name>
    <name evidence="10" type="ORF">TL5118_02610</name>
    <name evidence="11" type="ORF">TL5120_03289</name>
</gene>